<evidence type="ECO:0000256" key="1">
    <source>
        <dbReference type="SAM" id="Phobius"/>
    </source>
</evidence>
<organism evidence="2 3">
    <name type="scientific">Tessaracoccus rhinocerotis</name>
    <dbReference type="NCBI Taxonomy" id="1689449"/>
    <lineage>
        <taxon>Bacteria</taxon>
        <taxon>Bacillati</taxon>
        <taxon>Actinomycetota</taxon>
        <taxon>Actinomycetes</taxon>
        <taxon>Propionibacteriales</taxon>
        <taxon>Propionibacteriaceae</taxon>
        <taxon>Tessaracoccus</taxon>
    </lineage>
</organism>
<proteinExistence type="predicted"/>
<dbReference type="EMBL" id="VKKG01000002">
    <property type="protein sequence ID" value="TRY18865.1"/>
    <property type="molecule type" value="Genomic_DNA"/>
</dbReference>
<evidence type="ECO:0000313" key="2">
    <source>
        <dbReference type="EMBL" id="TRY18865.1"/>
    </source>
</evidence>
<dbReference type="OrthoDB" id="190895at2"/>
<dbReference type="AlphaFoldDB" id="A0A553K2E5"/>
<sequence length="414" mass="46495">MESPLLWILLAVLAVGIGIGVFFVVRKHRYVKAIRAKGWTWVESPGIAIIVGLNVPPFGLGFSRSVDDQVLGASQGGTGFQAFRYRSQFFRSDGYVLTMRLPRSLPEFYLFEQSSPREAITGQVVNPGPLQAVAPDPDFGRTVFSAVAGATSRPPTDADGKPMRVDLSIDHDQLVMLHVPRDVDELATAVEWLAGVHAAIVASPAVQFSGPPAPQHLSFHGLPHWSYVPRDDSMLGLVNHTRGGRNHRAEDIVTSSNFGLPFIRLTHHWETTHTSTDSKGNTTTRTEHHSEVICEFQTTFGFHEISFNWGLFGKKLSFESTAFNDAFKVRSPSARFAHDVVHPRQMEYFLRARPVPFSIEGNGRILVERRDWNPQELAWFSDFLRGFFARVPDFTWKELGAWPRPITEVEDYNR</sequence>
<keyword evidence="3" id="KW-1185">Reference proteome</keyword>
<dbReference type="RefSeq" id="WP_143937757.1">
    <property type="nucleotide sequence ID" value="NZ_VKKG01000002.1"/>
</dbReference>
<keyword evidence="1" id="KW-0812">Transmembrane</keyword>
<gene>
    <name evidence="2" type="ORF">FOJ82_07080</name>
</gene>
<keyword evidence="1" id="KW-0472">Membrane</keyword>
<comment type="caution">
    <text evidence="2">The sequence shown here is derived from an EMBL/GenBank/DDBJ whole genome shotgun (WGS) entry which is preliminary data.</text>
</comment>
<evidence type="ECO:0000313" key="3">
    <source>
        <dbReference type="Proteomes" id="UP000317638"/>
    </source>
</evidence>
<name>A0A553K2E5_9ACTN</name>
<accession>A0A553K2E5</accession>
<keyword evidence="1" id="KW-1133">Transmembrane helix</keyword>
<dbReference type="Proteomes" id="UP000317638">
    <property type="component" value="Unassembled WGS sequence"/>
</dbReference>
<evidence type="ECO:0008006" key="4">
    <source>
        <dbReference type="Google" id="ProtNLM"/>
    </source>
</evidence>
<protein>
    <recommendedName>
        <fullName evidence="4">DUF3137 domain-containing protein</fullName>
    </recommendedName>
</protein>
<feature type="transmembrane region" description="Helical" evidence="1">
    <location>
        <begin position="6"/>
        <end position="25"/>
    </location>
</feature>
<reference evidence="2 3" key="1">
    <citation type="submission" date="2019-07" db="EMBL/GenBank/DDBJ databases">
        <authorList>
            <person name="Zhou L.-Y."/>
        </authorList>
    </citation>
    <scope>NUCLEOTIDE SEQUENCE [LARGE SCALE GENOMIC DNA]</scope>
    <source>
        <strain evidence="2 3">YIM 101269</strain>
    </source>
</reference>